<evidence type="ECO:0000313" key="2">
    <source>
        <dbReference type="EMBL" id="OWR42852.1"/>
    </source>
</evidence>
<dbReference type="GO" id="GO:0005549">
    <property type="term" value="F:odorant binding"/>
    <property type="evidence" value="ECO:0007669"/>
    <property type="project" value="InterPro"/>
</dbReference>
<dbReference type="GO" id="GO:0005615">
    <property type="term" value="C:extracellular space"/>
    <property type="evidence" value="ECO:0007669"/>
    <property type="project" value="TreeGrafter"/>
</dbReference>
<dbReference type="PANTHER" id="PTHR11857">
    <property type="entry name" value="ODORANT BINDING PROTEIN-RELATED"/>
    <property type="match status" value="1"/>
</dbReference>
<dbReference type="FunCoup" id="A0A212EMX4">
    <property type="interactions" value="62"/>
</dbReference>
<accession>A0A212EMX4</accession>
<dbReference type="GO" id="GO:0007608">
    <property type="term" value="P:sensory perception of smell"/>
    <property type="evidence" value="ECO:0007669"/>
    <property type="project" value="TreeGrafter"/>
</dbReference>
<dbReference type="CDD" id="cd23992">
    <property type="entry name" value="PBP_GOBP"/>
    <property type="match status" value="1"/>
</dbReference>
<dbReference type="InterPro" id="IPR036728">
    <property type="entry name" value="PBP_GOBP_sf"/>
</dbReference>
<proteinExistence type="predicted"/>
<dbReference type="SUPFAM" id="SSF47565">
    <property type="entry name" value="Insect pheromone/odorant-binding proteins"/>
    <property type="match status" value="1"/>
</dbReference>
<dbReference type="InterPro" id="IPR006170">
    <property type="entry name" value="PBP/GOBP"/>
</dbReference>
<dbReference type="InParanoid" id="A0A212EMX4"/>
<dbReference type="EMBL" id="AGBW02013764">
    <property type="protein sequence ID" value="OWR42852.1"/>
    <property type="molecule type" value="Genomic_DNA"/>
</dbReference>
<dbReference type="PANTHER" id="PTHR11857:SF42">
    <property type="entry name" value="GENERAL ODORANT-BINDING PROTEIN 19D-RELATED"/>
    <property type="match status" value="1"/>
</dbReference>
<dbReference type="Proteomes" id="UP000007151">
    <property type="component" value="Unassembled WGS sequence"/>
</dbReference>
<dbReference type="Gene3D" id="1.10.238.20">
    <property type="entry name" value="Pheromone/general odorant binding protein domain"/>
    <property type="match status" value="1"/>
</dbReference>
<dbReference type="AlphaFoldDB" id="A0A212EMX4"/>
<dbReference type="eggNOG" id="ENOG502T7GN">
    <property type="taxonomic scope" value="Eukaryota"/>
</dbReference>
<dbReference type="STRING" id="278856.A0A212EMX4"/>
<name>A0A212EMX4_DANPL</name>
<sequence length="124" mass="14264">MKKWFLELTVECSKEHPVTKEEIQMLKDHKIPDNKNVKCLMGCVFRKIGWLDDNGMFSFNNAYKTSEEEYPDDKTKLEKAKNLYSLCEKVNTAEVSDGKEGCERSSLLAKCLIENSSKMGFVVQ</sequence>
<organism evidence="2 3">
    <name type="scientific">Danaus plexippus plexippus</name>
    <dbReference type="NCBI Taxonomy" id="278856"/>
    <lineage>
        <taxon>Eukaryota</taxon>
        <taxon>Metazoa</taxon>
        <taxon>Ecdysozoa</taxon>
        <taxon>Arthropoda</taxon>
        <taxon>Hexapoda</taxon>
        <taxon>Insecta</taxon>
        <taxon>Pterygota</taxon>
        <taxon>Neoptera</taxon>
        <taxon>Endopterygota</taxon>
        <taxon>Lepidoptera</taxon>
        <taxon>Glossata</taxon>
        <taxon>Ditrysia</taxon>
        <taxon>Papilionoidea</taxon>
        <taxon>Nymphalidae</taxon>
        <taxon>Danainae</taxon>
        <taxon>Danaini</taxon>
        <taxon>Danaina</taxon>
        <taxon>Danaus</taxon>
        <taxon>Danaus</taxon>
    </lineage>
</organism>
<comment type="caution">
    <text evidence="2">The sequence shown here is derived from an EMBL/GenBank/DDBJ whole genome shotgun (WGS) entry which is preliminary data.</text>
</comment>
<keyword evidence="3" id="KW-1185">Reference proteome</keyword>
<dbReference type="KEGG" id="dpl:KGM_207887"/>
<protein>
    <submittedName>
        <fullName evidence="2">Odorant-binding protein 4</fullName>
    </submittedName>
</protein>
<dbReference type="SMART" id="SM00708">
    <property type="entry name" value="PhBP"/>
    <property type="match status" value="1"/>
</dbReference>
<gene>
    <name evidence="2" type="ORF">KGM_207887</name>
</gene>
<reference evidence="2 3" key="1">
    <citation type="journal article" date="2011" name="Cell">
        <title>The monarch butterfly genome yields insights into long-distance migration.</title>
        <authorList>
            <person name="Zhan S."/>
            <person name="Merlin C."/>
            <person name="Boore J.L."/>
            <person name="Reppert S.M."/>
        </authorList>
    </citation>
    <scope>NUCLEOTIDE SEQUENCE [LARGE SCALE GENOMIC DNA]</scope>
    <source>
        <strain evidence="2">F-2</strain>
    </source>
</reference>
<keyword evidence="1" id="KW-0732">Signal</keyword>
<dbReference type="Pfam" id="PF01395">
    <property type="entry name" value="PBP_GOBP"/>
    <property type="match status" value="1"/>
</dbReference>
<evidence type="ECO:0000313" key="3">
    <source>
        <dbReference type="Proteomes" id="UP000007151"/>
    </source>
</evidence>
<evidence type="ECO:0000256" key="1">
    <source>
        <dbReference type="ARBA" id="ARBA00022729"/>
    </source>
</evidence>